<name>A0A939M181_9MICO</name>
<dbReference type="EMBL" id="JAGDYL010000024">
    <property type="protein sequence ID" value="MBO1806132.1"/>
    <property type="molecule type" value="Genomic_DNA"/>
</dbReference>
<evidence type="ECO:0000313" key="2">
    <source>
        <dbReference type="EMBL" id="MBO1806132.1"/>
    </source>
</evidence>
<gene>
    <name evidence="2" type="ORF">J4H91_12535</name>
</gene>
<proteinExistence type="predicted"/>
<dbReference type="AlphaFoldDB" id="A0A939M181"/>
<feature type="compositionally biased region" description="Basic and acidic residues" evidence="1">
    <location>
        <begin position="274"/>
        <end position="288"/>
    </location>
</feature>
<dbReference type="Gene3D" id="3.40.50.720">
    <property type="entry name" value="NAD(P)-binding Rossmann-like Domain"/>
    <property type="match status" value="1"/>
</dbReference>
<evidence type="ECO:0000313" key="3">
    <source>
        <dbReference type="Proteomes" id="UP000664398"/>
    </source>
</evidence>
<evidence type="ECO:0008006" key="4">
    <source>
        <dbReference type="Google" id="ProtNLM"/>
    </source>
</evidence>
<evidence type="ECO:0000256" key="1">
    <source>
        <dbReference type="SAM" id="MobiDB-lite"/>
    </source>
</evidence>
<reference evidence="2" key="1">
    <citation type="submission" date="2021-03" db="EMBL/GenBank/DDBJ databases">
        <title>Leucobacter chromiisoli sp. nov., isolated from chromium-containing soil of chemical plant.</title>
        <authorList>
            <person name="Xu Z."/>
        </authorList>
    </citation>
    <scope>NUCLEOTIDE SEQUENCE</scope>
    <source>
        <strain evidence="2">A2</strain>
    </source>
</reference>
<feature type="region of interest" description="Disordered" evidence="1">
    <location>
        <begin position="274"/>
        <end position="295"/>
    </location>
</feature>
<comment type="caution">
    <text evidence="2">The sequence shown here is derived from an EMBL/GenBank/DDBJ whole genome shotgun (WGS) entry which is preliminary data.</text>
</comment>
<dbReference type="Proteomes" id="UP000664398">
    <property type="component" value="Unassembled WGS sequence"/>
</dbReference>
<dbReference type="RefSeq" id="WP_208046598.1">
    <property type="nucleotide sequence ID" value="NZ_JAGDYL010000024.1"/>
</dbReference>
<accession>A0A939M181</accession>
<organism evidence="2 3">
    <name type="scientific">Leucobacter ruminantium</name>
    <dbReference type="NCBI Taxonomy" id="1289170"/>
    <lineage>
        <taxon>Bacteria</taxon>
        <taxon>Bacillati</taxon>
        <taxon>Actinomycetota</taxon>
        <taxon>Actinomycetes</taxon>
        <taxon>Micrococcales</taxon>
        <taxon>Microbacteriaceae</taxon>
        <taxon>Leucobacter</taxon>
    </lineage>
</organism>
<protein>
    <recommendedName>
        <fullName evidence="4">Bacteriocin biosynthesis cyclodehydratase domain-containing protein</fullName>
    </recommendedName>
</protein>
<sequence length="295" mass="32033">MNTTTLIHPDLPLCWEDADTVRIGFDRAVARVHRPTAAMQRLIGALRSGVSSDRLQSEARRTGTTPQEVQRVLEALRPALLEERRGPRRPVAQPLRPLRPLRTVIHDDGRPVAGLRRALGATEPCDIDTLDTAEQCELIIHVERYLEPLEQAQRWLSAGIPHLLLRFTDRAVHVGPVIEASGAPCHSCVSLALVAADAALPVLATQLHGRVPQSETAAAAELAAAYAALVVREWLAGRRSARSSRWVIPVTFGSVSGPPSLEAVTPHPGCGCGERLEAPRAAPRDQRRTVMSRGS</sequence>
<keyword evidence="3" id="KW-1185">Reference proteome</keyword>